<feature type="domain" description="SnoaL-like" evidence="1">
    <location>
        <begin position="21"/>
        <end position="91"/>
    </location>
</feature>
<dbReference type="Gene3D" id="3.10.450.50">
    <property type="match status" value="1"/>
</dbReference>
<dbReference type="InterPro" id="IPR032710">
    <property type="entry name" value="NTF2-like_dom_sf"/>
</dbReference>
<sequence>MSDAASREPARDPQDLERMLIERQWAGDIEGMLALFEPDAVVDSGAGEWIRGREAIRELFEQSFATGRKFQRGEQRPALVKGDLALTSTKLPDGSITAEVARRQSDGTWLWAIDRYSVAF</sequence>
<keyword evidence="3" id="KW-1185">Reference proteome</keyword>
<protein>
    <submittedName>
        <fullName evidence="2">Ketosteroid isomerase-like protein</fullName>
    </submittedName>
</protein>
<comment type="caution">
    <text evidence="2">The sequence shown here is derived from an EMBL/GenBank/DDBJ whole genome shotgun (WGS) entry which is preliminary data.</text>
</comment>
<gene>
    <name evidence="2" type="ORF">ABID26_001321</name>
</gene>
<dbReference type="Proteomes" id="UP001549036">
    <property type="component" value="Unassembled WGS sequence"/>
</dbReference>
<reference evidence="2 3" key="1">
    <citation type="submission" date="2024-06" db="EMBL/GenBank/DDBJ databases">
        <title>Genomic Encyclopedia of Type Strains, Phase IV (KMG-IV): sequencing the most valuable type-strain genomes for metagenomic binning, comparative biology and taxonomic classification.</title>
        <authorList>
            <person name="Goeker M."/>
        </authorList>
    </citation>
    <scope>NUCLEOTIDE SEQUENCE [LARGE SCALE GENOMIC DNA]</scope>
    <source>
        <strain evidence="2 3">DSM 29846</strain>
    </source>
</reference>
<dbReference type="SUPFAM" id="SSF54427">
    <property type="entry name" value="NTF2-like"/>
    <property type="match status" value="1"/>
</dbReference>
<accession>A0ABV2HP10</accession>
<organism evidence="2 3">
    <name type="scientific">Mesorhizobium shonense</name>
    <dbReference type="NCBI Taxonomy" id="1209948"/>
    <lineage>
        <taxon>Bacteria</taxon>
        <taxon>Pseudomonadati</taxon>
        <taxon>Pseudomonadota</taxon>
        <taxon>Alphaproteobacteria</taxon>
        <taxon>Hyphomicrobiales</taxon>
        <taxon>Phyllobacteriaceae</taxon>
        <taxon>Mesorhizobium</taxon>
    </lineage>
</organism>
<evidence type="ECO:0000259" key="1">
    <source>
        <dbReference type="Pfam" id="PF12680"/>
    </source>
</evidence>
<dbReference type="RefSeq" id="WP_354414570.1">
    <property type="nucleotide sequence ID" value="NZ_JBEPLM010000002.1"/>
</dbReference>
<proteinExistence type="predicted"/>
<name>A0ABV2HP10_9HYPH</name>
<evidence type="ECO:0000313" key="2">
    <source>
        <dbReference type="EMBL" id="MET3591937.1"/>
    </source>
</evidence>
<evidence type="ECO:0000313" key="3">
    <source>
        <dbReference type="Proteomes" id="UP001549036"/>
    </source>
</evidence>
<dbReference type="EMBL" id="JBEPLM010000002">
    <property type="protein sequence ID" value="MET3591937.1"/>
    <property type="molecule type" value="Genomic_DNA"/>
</dbReference>
<dbReference type="InterPro" id="IPR037401">
    <property type="entry name" value="SnoaL-like"/>
</dbReference>
<dbReference type="Pfam" id="PF12680">
    <property type="entry name" value="SnoaL_2"/>
    <property type="match status" value="1"/>
</dbReference>